<evidence type="ECO:0000313" key="3">
    <source>
        <dbReference type="EMBL" id="PWH82687.1"/>
    </source>
</evidence>
<keyword evidence="1" id="KW-1133">Transmembrane helix</keyword>
<accession>A0A2U2X4I0</accession>
<evidence type="ECO:0000313" key="4">
    <source>
        <dbReference type="Proteomes" id="UP000245375"/>
    </source>
</evidence>
<feature type="transmembrane region" description="Helical" evidence="1">
    <location>
        <begin position="321"/>
        <end position="341"/>
    </location>
</feature>
<protein>
    <recommendedName>
        <fullName evidence="2">HTH luxR-type domain-containing protein</fullName>
    </recommendedName>
</protein>
<dbReference type="GO" id="GO:0003677">
    <property type="term" value="F:DNA binding"/>
    <property type="evidence" value="ECO:0007669"/>
    <property type="project" value="InterPro"/>
</dbReference>
<keyword evidence="4" id="KW-1185">Reference proteome</keyword>
<reference evidence="3 4" key="2">
    <citation type="submission" date="2018-05" db="EMBL/GenBank/DDBJ databases">
        <title>Algibacter marinivivus sp. nov., isolated from sample around a algae.</title>
        <authorList>
            <person name="Zhong X."/>
        </authorList>
    </citation>
    <scope>NUCLEOTIDE SEQUENCE [LARGE SCALE GENOMIC DNA]</scope>
    <source>
        <strain evidence="3 4">ZY111</strain>
    </source>
</reference>
<dbReference type="EMBL" id="QFRI01000002">
    <property type="protein sequence ID" value="PWH82687.1"/>
    <property type="molecule type" value="Genomic_DNA"/>
</dbReference>
<dbReference type="InterPro" id="IPR011990">
    <property type="entry name" value="TPR-like_helical_dom_sf"/>
</dbReference>
<gene>
    <name evidence="3" type="ORF">DIS18_10650</name>
</gene>
<comment type="caution">
    <text evidence="3">The sequence shown here is derived from an EMBL/GenBank/DDBJ whole genome shotgun (WGS) entry which is preliminary data.</text>
</comment>
<evidence type="ECO:0000256" key="1">
    <source>
        <dbReference type="SAM" id="Phobius"/>
    </source>
</evidence>
<dbReference type="SMART" id="SM00421">
    <property type="entry name" value="HTH_LUXR"/>
    <property type="match status" value="1"/>
</dbReference>
<organism evidence="3 4">
    <name type="scientific">Algibacter marinivivus</name>
    <dbReference type="NCBI Taxonomy" id="2100723"/>
    <lineage>
        <taxon>Bacteria</taxon>
        <taxon>Pseudomonadati</taxon>
        <taxon>Bacteroidota</taxon>
        <taxon>Flavobacteriia</taxon>
        <taxon>Flavobacteriales</taxon>
        <taxon>Flavobacteriaceae</taxon>
        <taxon>Algibacter</taxon>
    </lineage>
</organism>
<keyword evidence="1" id="KW-0812">Transmembrane</keyword>
<feature type="domain" description="HTH luxR-type" evidence="2">
    <location>
        <begin position="443"/>
        <end position="501"/>
    </location>
</feature>
<evidence type="ECO:0000259" key="2">
    <source>
        <dbReference type="SMART" id="SM00421"/>
    </source>
</evidence>
<reference evidence="4" key="1">
    <citation type="submission" date="2018-05" db="EMBL/GenBank/DDBJ databases">
        <title>Algibacter marinivivus sp. nov., isolated from sample around a algae.</title>
        <authorList>
            <person name="Lu D."/>
        </authorList>
    </citation>
    <scope>NUCLEOTIDE SEQUENCE [LARGE SCALE GENOMIC DNA]</scope>
    <source>
        <strain evidence="4">ZY111</strain>
    </source>
</reference>
<dbReference type="InterPro" id="IPR016032">
    <property type="entry name" value="Sig_transdc_resp-reg_C-effctor"/>
</dbReference>
<dbReference type="InterPro" id="IPR000792">
    <property type="entry name" value="Tscrpt_reg_LuxR_C"/>
</dbReference>
<dbReference type="SUPFAM" id="SSF46894">
    <property type="entry name" value="C-terminal effector domain of the bipartite response regulators"/>
    <property type="match status" value="1"/>
</dbReference>
<dbReference type="InterPro" id="IPR036388">
    <property type="entry name" value="WH-like_DNA-bd_sf"/>
</dbReference>
<proteinExistence type="predicted"/>
<keyword evidence="1" id="KW-0472">Membrane</keyword>
<dbReference type="GO" id="GO:0006355">
    <property type="term" value="P:regulation of DNA-templated transcription"/>
    <property type="evidence" value="ECO:0007669"/>
    <property type="project" value="InterPro"/>
</dbReference>
<dbReference type="Proteomes" id="UP000245375">
    <property type="component" value="Unassembled WGS sequence"/>
</dbReference>
<sequence length="515" mass="60287">MFVSGQTENQYFRLVDSADIHIDTSSEKALSFLEAIPKPIEDFIPGRVAEYYALKALVHDDFNEYTKYHQCSILAIKYAEKEEDFCIAGEASVGIYSNMYFIGKHDAAYEYLAKAREYYKKCDYKYGLIEVTQVEAYAKFLDGDYIACNTFLLSELENYKSIKDDAYYYMFALYMLTSNYIYLDDFKNAHKYFDEFKTLKENNTIAKYNYFSFEGAIHSCFADVFLGKKEIDSTHFYLQNSSKLVDYMSEDALRDYYRLYADVNKYEGNIENTKVYIDSLVLLQNKIHGRTIEASFEVNDSLAKAESELIAQNEKKTFNSFLAGFIVVILLLLSLLSLFYYRKQKSKLDTYSRETDNSLSYLKSNNEQLATKVYGLEEYIKNLKKEVKQISRTECIEHQKEKIKDLYKNLHINSSTLLDKSENHLDLVNELNIEFFRKIEEIYPQLNKSEIIICYYLFMGFPNKEIALFLNTTVRSVESRRYRISKKIDLVNTDTTLVEHLQNTFSSTLKGFQVD</sequence>
<dbReference type="Gene3D" id="1.10.10.10">
    <property type="entry name" value="Winged helix-like DNA-binding domain superfamily/Winged helix DNA-binding domain"/>
    <property type="match status" value="1"/>
</dbReference>
<name>A0A2U2X4I0_9FLAO</name>
<dbReference type="AlphaFoldDB" id="A0A2U2X4I0"/>
<dbReference type="SUPFAM" id="SSF48452">
    <property type="entry name" value="TPR-like"/>
    <property type="match status" value="1"/>
</dbReference>
<reference evidence="4" key="3">
    <citation type="submission" date="2018-05" db="EMBL/GenBank/DDBJ databases">
        <authorList>
            <person name="Lu D."/>
        </authorList>
    </citation>
    <scope>NUCLEOTIDE SEQUENCE [LARGE SCALE GENOMIC DNA]</scope>
    <source>
        <strain evidence="4">ZY111</strain>
    </source>
</reference>